<keyword evidence="3 8" id="KW-0159">Chromosome partition</keyword>
<comment type="caution">
    <text evidence="10">The sequence shown here is derived from an EMBL/GenBank/DDBJ whole genome shotgun (WGS) entry which is preliminary data.</text>
</comment>
<name>I8AL79_9BACL</name>
<sequence length="173" mass="20271">MEMVFKTKTVSDELGVNPTTIQRWVKHFNLPCQKNDHGHYLFSEEDIESLREIKQQLDSGLLMNDIAIVEGKKEKQKEQPRTPSIAALEDRFALLIQQIERLEKKVEEKADDVLSYQVLQHSTEMDEMMNKLTVMEERMQEMEGHVTRTLELATVEPMLKKPRKNWLVSLFSL</sequence>
<reference evidence="10 11" key="1">
    <citation type="journal article" date="2012" name="J. Bacteriol.">
        <title>Genome of Bacillus macauensis ZFHKF-1, a Long-Chain-Forming Bacterium.</title>
        <authorList>
            <person name="Cai L."/>
            <person name="Zhang T."/>
        </authorList>
    </citation>
    <scope>NUCLEOTIDE SEQUENCE [LARGE SCALE GENOMIC DNA]</scope>
    <source>
        <strain evidence="10 11">ZFHKF-1</strain>
    </source>
</reference>
<evidence type="ECO:0000256" key="2">
    <source>
        <dbReference type="ARBA" id="ARBA00022618"/>
    </source>
</evidence>
<feature type="coiled-coil region" evidence="8">
    <location>
        <begin position="85"/>
        <end position="145"/>
    </location>
</feature>
<dbReference type="RefSeq" id="WP_007200827.1">
    <property type="nucleotide sequence ID" value="NZ_AKKV01000020.1"/>
</dbReference>
<dbReference type="GO" id="GO:0003700">
    <property type="term" value="F:DNA-binding transcription factor activity"/>
    <property type="evidence" value="ECO:0007669"/>
    <property type="project" value="InterPro"/>
</dbReference>
<keyword evidence="4 8" id="KW-0749">Sporulation</keyword>
<keyword evidence="7 8" id="KW-0131">Cell cycle</keyword>
<dbReference type="SUPFAM" id="SSF46955">
    <property type="entry name" value="Putative DNA-binding domain"/>
    <property type="match status" value="1"/>
</dbReference>
<dbReference type="Gene3D" id="1.10.1660.10">
    <property type="match status" value="1"/>
</dbReference>
<dbReference type="GO" id="GO:0005737">
    <property type="term" value="C:cytoplasm"/>
    <property type="evidence" value="ECO:0007669"/>
    <property type="project" value="UniProtKB-SubCell"/>
</dbReference>
<comment type="function">
    <text evidence="8">Required for the formation of axial filaments and for anchoring the origin regions at the cell poles in sporulating cells, thus ensuring proper chromosome segregation in the prespore. Binds in a dispersed manner throughout the chromosome but preferentially to sites clustered in the origin portion of the chromosome, causing condensation of the chromosome and its remodeling into an elongated, anchored structure.</text>
</comment>
<dbReference type="InterPro" id="IPR023522">
    <property type="entry name" value="Chrosome_anchoring_RacA"/>
</dbReference>
<dbReference type="Proteomes" id="UP000004080">
    <property type="component" value="Unassembled WGS sequence"/>
</dbReference>
<accession>I8AL79</accession>
<gene>
    <name evidence="8 10" type="primary">racA</name>
    <name evidence="10" type="ORF">A374_03639</name>
</gene>
<proteinExistence type="inferred from homology"/>
<evidence type="ECO:0000256" key="6">
    <source>
        <dbReference type="ARBA" id="ARBA00023125"/>
    </source>
</evidence>
<dbReference type="HAMAP" id="MF_01170">
    <property type="entry name" value="RacA"/>
    <property type="match status" value="1"/>
</dbReference>
<evidence type="ECO:0000256" key="8">
    <source>
        <dbReference type="HAMAP-Rule" id="MF_01170"/>
    </source>
</evidence>
<evidence type="ECO:0000259" key="9">
    <source>
        <dbReference type="Pfam" id="PF13411"/>
    </source>
</evidence>
<dbReference type="PANTHER" id="PTHR30204:SF96">
    <property type="entry name" value="CHROMOSOME-ANCHORING PROTEIN RACA"/>
    <property type="match status" value="1"/>
</dbReference>
<keyword evidence="2 8" id="KW-0132">Cell division</keyword>
<keyword evidence="5 8" id="KW-0175">Coiled coil</keyword>
<dbReference type="eggNOG" id="COG0789">
    <property type="taxonomic scope" value="Bacteria"/>
</dbReference>
<evidence type="ECO:0000256" key="3">
    <source>
        <dbReference type="ARBA" id="ARBA00022829"/>
    </source>
</evidence>
<dbReference type="GO" id="GO:0008356">
    <property type="term" value="P:asymmetric cell division"/>
    <property type="evidence" value="ECO:0007669"/>
    <property type="project" value="UniProtKB-UniRule"/>
</dbReference>
<keyword evidence="11" id="KW-1185">Reference proteome</keyword>
<evidence type="ECO:0000313" key="10">
    <source>
        <dbReference type="EMBL" id="EIT86632.1"/>
    </source>
</evidence>
<dbReference type="Pfam" id="PF13411">
    <property type="entry name" value="MerR_1"/>
    <property type="match status" value="1"/>
</dbReference>
<dbReference type="PANTHER" id="PTHR30204">
    <property type="entry name" value="REDOX-CYCLING DRUG-SENSING TRANSCRIPTIONAL ACTIVATOR SOXR"/>
    <property type="match status" value="1"/>
</dbReference>
<keyword evidence="1 8" id="KW-0963">Cytoplasm</keyword>
<dbReference type="InterPro" id="IPR009061">
    <property type="entry name" value="DNA-bd_dom_put_sf"/>
</dbReference>
<dbReference type="AlphaFoldDB" id="I8AL79"/>
<dbReference type="GO" id="GO:0003690">
    <property type="term" value="F:double-stranded DNA binding"/>
    <property type="evidence" value="ECO:0007669"/>
    <property type="project" value="UniProtKB-UniRule"/>
</dbReference>
<evidence type="ECO:0000256" key="5">
    <source>
        <dbReference type="ARBA" id="ARBA00023054"/>
    </source>
</evidence>
<evidence type="ECO:0000256" key="7">
    <source>
        <dbReference type="ARBA" id="ARBA00023306"/>
    </source>
</evidence>
<dbReference type="GO" id="GO:0030261">
    <property type="term" value="P:chromosome condensation"/>
    <property type="evidence" value="ECO:0007669"/>
    <property type="project" value="UniProtKB-UniRule"/>
</dbReference>
<evidence type="ECO:0000256" key="4">
    <source>
        <dbReference type="ARBA" id="ARBA00022969"/>
    </source>
</evidence>
<feature type="domain" description="HTH merR-type" evidence="9">
    <location>
        <begin position="6"/>
        <end position="67"/>
    </location>
</feature>
<dbReference type="InterPro" id="IPR000551">
    <property type="entry name" value="MerR-type_HTH_dom"/>
</dbReference>
<dbReference type="PATRIC" id="fig|1196324.3.peg.737"/>
<dbReference type="InterPro" id="IPR047057">
    <property type="entry name" value="MerR_fam"/>
</dbReference>
<dbReference type="GO" id="GO:0007059">
    <property type="term" value="P:chromosome segregation"/>
    <property type="evidence" value="ECO:0007669"/>
    <property type="project" value="UniProtKB-UniRule"/>
</dbReference>
<dbReference type="STRING" id="1196324.A374_03639"/>
<comment type="similarity">
    <text evidence="8">Belongs to the RacA family.</text>
</comment>
<feature type="DNA-binding region" description="H-T-H motif" evidence="8">
    <location>
        <begin position="7"/>
        <end position="27"/>
    </location>
</feature>
<evidence type="ECO:0000256" key="1">
    <source>
        <dbReference type="ARBA" id="ARBA00022490"/>
    </source>
</evidence>
<organism evidence="10 11">
    <name type="scientific">Fictibacillus macauensis ZFHKF-1</name>
    <dbReference type="NCBI Taxonomy" id="1196324"/>
    <lineage>
        <taxon>Bacteria</taxon>
        <taxon>Bacillati</taxon>
        <taxon>Bacillota</taxon>
        <taxon>Bacilli</taxon>
        <taxon>Bacillales</taxon>
        <taxon>Fictibacillaceae</taxon>
        <taxon>Fictibacillus</taxon>
    </lineage>
</organism>
<dbReference type="CDD" id="cd04762">
    <property type="entry name" value="HTH_MerR-trunc"/>
    <property type="match status" value="1"/>
</dbReference>
<comment type="subcellular location">
    <subcellularLocation>
        <location evidence="8">Cytoplasm</location>
    </subcellularLocation>
    <text evidence="8">Localizes to cell poles and nucleoid.</text>
</comment>
<protein>
    <recommendedName>
        <fullName evidence="8">Chromosome-anchoring protein RacA</fullName>
    </recommendedName>
</protein>
<evidence type="ECO:0000313" key="11">
    <source>
        <dbReference type="Proteomes" id="UP000004080"/>
    </source>
</evidence>
<dbReference type="GO" id="GO:0030435">
    <property type="term" value="P:sporulation resulting in formation of a cellular spore"/>
    <property type="evidence" value="ECO:0007669"/>
    <property type="project" value="UniProtKB-UniRule"/>
</dbReference>
<dbReference type="EMBL" id="AKKV01000020">
    <property type="protein sequence ID" value="EIT86632.1"/>
    <property type="molecule type" value="Genomic_DNA"/>
</dbReference>
<keyword evidence="6 8" id="KW-0238">DNA-binding</keyword>